<reference evidence="4" key="1">
    <citation type="journal article" date="2023" name="Mol. Phylogenet. Evol.">
        <title>Genome-scale phylogeny and comparative genomics of the fungal order Sordariales.</title>
        <authorList>
            <person name="Hensen N."/>
            <person name="Bonometti L."/>
            <person name="Westerberg I."/>
            <person name="Brannstrom I.O."/>
            <person name="Guillou S."/>
            <person name="Cros-Aarteil S."/>
            <person name="Calhoun S."/>
            <person name="Haridas S."/>
            <person name="Kuo A."/>
            <person name="Mondo S."/>
            <person name="Pangilinan J."/>
            <person name="Riley R."/>
            <person name="LaButti K."/>
            <person name="Andreopoulos B."/>
            <person name="Lipzen A."/>
            <person name="Chen C."/>
            <person name="Yan M."/>
            <person name="Daum C."/>
            <person name="Ng V."/>
            <person name="Clum A."/>
            <person name="Steindorff A."/>
            <person name="Ohm R.A."/>
            <person name="Martin F."/>
            <person name="Silar P."/>
            <person name="Natvig D.O."/>
            <person name="Lalanne C."/>
            <person name="Gautier V."/>
            <person name="Ament-Velasquez S.L."/>
            <person name="Kruys A."/>
            <person name="Hutchinson M.I."/>
            <person name="Powell A.J."/>
            <person name="Barry K."/>
            <person name="Miller A.N."/>
            <person name="Grigoriev I.V."/>
            <person name="Debuchy R."/>
            <person name="Gladieux P."/>
            <person name="Hiltunen Thoren M."/>
            <person name="Johannesson H."/>
        </authorList>
    </citation>
    <scope>NUCLEOTIDE SEQUENCE</scope>
    <source>
        <strain evidence="4">CBS 955.72</strain>
    </source>
</reference>
<proteinExistence type="predicted"/>
<reference evidence="4" key="2">
    <citation type="submission" date="2023-06" db="EMBL/GenBank/DDBJ databases">
        <authorList>
            <consortium name="Lawrence Berkeley National Laboratory"/>
            <person name="Haridas S."/>
            <person name="Hensen N."/>
            <person name="Bonometti L."/>
            <person name="Westerberg I."/>
            <person name="Brannstrom I.O."/>
            <person name="Guillou S."/>
            <person name="Cros-Aarteil S."/>
            <person name="Calhoun S."/>
            <person name="Kuo A."/>
            <person name="Mondo S."/>
            <person name="Pangilinan J."/>
            <person name="Riley R."/>
            <person name="Labutti K."/>
            <person name="Andreopoulos B."/>
            <person name="Lipzen A."/>
            <person name="Chen C."/>
            <person name="Yanf M."/>
            <person name="Daum C."/>
            <person name="Ng V."/>
            <person name="Clum A."/>
            <person name="Steindorff A."/>
            <person name="Ohm R."/>
            <person name="Martin F."/>
            <person name="Silar P."/>
            <person name="Natvig D."/>
            <person name="Lalanne C."/>
            <person name="Gautier V."/>
            <person name="Ament-Velasquez S.L."/>
            <person name="Kruys A."/>
            <person name="Hutchinson M.I."/>
            <person name="Powell A.J."/>
            <person name="Barry K."/>
            <person name="Miller A.N."/>
            <person name="Grigoriev I.V."/>
            <person name="Debuchy R."/>
            <person name="Gladieux P."/>
            <person name="Thoren M.H."/>
            <person name="Johannesson H."/>
        </authorList>
    </citation>
    <scope>NUCLEOTIDE SEQUENCE</scope>
    <source>
        <strain evidence="4">CBS 955.72</strain>
    </source>
</reference>
<dbReference type="Proteomes" id="UP001275084">
    <property type="component" value="Unassembled WGS sequence"/>
</dbReference>
<feature type="domain" description="DUF7029" evidence="2">
    <location>
        <begin position="94"/>
        <end position="202"/>
    </location>
</feature>
<comment type="caution">
    <text evidence="4">The sequence shown here is derived from an EMBL/GenBank/DDBJ whole genome shotgun (WGS) entry which is preliminary data.</text>
</comment>
<keyword evidence="5" id="KW-1185">Reference proteome</keyword>
<dbReference type="InterPro" id="IPR054293">
    <property type="entry name" value="DUF7029"/>
</dbReference>
<evidence type="ECO:0000256" key="1">
    <source>
        <dbReference type="SAM" id="SignalP"/>
    </source>
</evidence>
<dbReference type="EMBL" id="JAUIQD010000009">
    <property type="protein sequence ID" value="KAK3339922.1"/>
    <property type="molecule type" value="Genomic_DNA"/>
</dbReference>
<accession>A0AAJ0H5D5</accession>
<dbReference type="InterPro" id="IPR055647">
    <property type="entry name" value="DUF7223"/>
</dbReference>
<evidence type="ECO:0000313" key="5">
    <source>
        <dbReference type="Proteomes" id="UP001275084"/>
    </source>
</evidence>
<evidence type="ECO:0000259" key="3">
    <source>
        <dbReference type="Pfam" id="PF23865"/>
    </source>
</evidence>
<dbReference type="Pfam" id="PF23865">
    <property type="entry name" value="DUF7223"/>
    <property type="match status" value="1"/>
</dbReference>
<evidence type="ECO:0000259" key="2">
    <source>
        <dbReference type="Pfam" id="PF22974"/>
    </source>
</evidence>
<feature type="domain" description="DUF7223" evidence="3">
    <location>
        <begin position="283"/>
        <end position="509"/>
    </location>
</feature>
<protein>
    <submittedName>
        <fullName evidence="4">Uncharacterized protein</fullName>
    </submittedName>
</protein>
<keyword evidence="1" id="KW-0732">Signal</keyword>
<dbReference type="Pfam" id="PF22974">
    <property type="entry name" value="DUF7029"/>
    <property type="match status" value="1"/>
</dbReference>
<dbReference type="AlphaFoldDB" id="A0AAJ0H5D5"/>
<evidence type="ECO:0000313" key="4">
    <source>
        <dbReference type="EMBL" id="KAK3339922.1"/>
    </source>
</evidence>
<sequence length="555" mass="58647">MARRVAWAAALLHIVSVGAGVVPEPLNSFRNADGIVEDPIIITASEPIIMTPVPNPRHGNTKRDRRAALSLKDAETFVWSATDGTVAEFTMETPGKNENIVNLELIDDMVTGVQCPGSDTGGGELKITFAEEADYDDAEDIWKWVNKDVDNRFLLVVGAGACGANTDRALYTVSDLIYNDEAETAVLDVQKTTWKEAAHTYDLTVGKAPAPTRRGLGRPRSRRGILDDIGDAFNDAVDAVGDAVDTVVDGVTDAADTVIDGATDAVESVASSELSPDLVIPFTSDFSGKSLTFAEDKLTINAACLVCTTTGSFDIRGRFRMELFSMKEAWVEASTEGIVARASIGLTVKTALTAKLVEKSVDIFKFSPAGISIPGLLTIGPTVGVRLGAEIQEITGGIAAVFGGNATIPPSKSRLDFLSEEKTTSTGWKPTFQGDPFRADQFIEMSAAVFLRAAIGLEISAVESGFAAELTADIPQLRASLRAINSLTCTACGDSENGLQGSLTLGTVMAVSLNKKLLGSSSPLWSLTLADAKTPQIAGFCKKFGLQGAECLAKP</sequence>
<feature type="chain" id="PRO_5042600059" evidence="1">
    <location>
        <begin position="21"/>
        <end position="555"/>
    </location>
</feature>
<feature type="signal peptide" evidence="1">
    <location>
        <begin position="1"/>
        <end position="20"/>
    </location>
</feature>
<gene>
    <name evidence="4" type="ORF">B0T25DRAFT_365295</name>
</gene>
<organism evidence="4 5">
    <name type="scientific">Lasiosphaeria hispida</name>
    <dbReference type="NCBI Taxonomy" id="260671"/>
    <lineage>
        <taxon>Eukaryota</taxon>
        <taxon>Fungi</taxon>
        <taxon>Dikarya</taxon>
        <taxon>Ascomycota</taxon>
        <taxon>Pezizomycotina</taxon>
        <taxon>Sordariomycetes</taxon>
        <taxon>Sordariomycetidae</taxon>
        <taxon>Sordariales</taxon>
        <taxon>Lasiosphaeriaceae</taxon>
        <taxon>Lasiosphaeria</taxon>
    </lineage>
</organism>
<name>A0AAJ0H5D5_9PEZI</name>